<reference evidence="1" key="2">
    <citation type="journal article" date="2015" name="Fish Shellfish Immunol.">
        <title>Early steps in the European eel (Anguilla anguilla)-Vibrio vulnificus interaction in the gills: Role of the RtxA13 toxin.</title>
        <authorList>
            <person name="Callol A."/>
            <person name="Pajuelo D."/>
            <person name="Ebbesson L."/>
            <person name="Teles M."/>
            <person name="MacKenzie S."/>
            <person name="Amaro C."/>
        </authorList>
    </citation>
    <scope>NUCLEOTIDE SEQUENCE</scope>
</reference>
<name>A0A0E9QFZ6_ANGAN</name>
<dbReference type="AlphaFoldDB" id="A0A0E9QFZ6"/>
<evidence type="ECO:0000313" key="1">
    <source>
        <dbReference type="EMBL" id="JAH15771.1"/>
    </source>
</evidence>
<dbReference type="EMBL" id="GBXM01092806">
    <property type="protein sequence ID" value="JAH15771.1"/>
    <property type="molecule type" value="Transcribed_RNA"/>
</dbReference>
<organism evidence="1">
    <name type="scientific">Anguilla anguilla</name>
    <name type="common">European freshwater eel</name>
    <name type="synonym">Muraena anguilla</name>
    <dbReference type="NCBI Taxonomy" id="7936"/>
    <lineage>
        <taxon>Eukaryota</taxon>
        <taxon>Metazoa</taxon>
        <taxon>Chordata</taxon>
        <taxon>Craniata</taxon>
        <taxon>Vertebrata</taxon>
        <taxon>Euteleostomi</taxon>
        <taxon>Actinopterygii</taxon>
        <taxon>Neopterygii</taxon>
        <taxon>Teleostei</taxon>
        <taxon>Anguilliformes</taxon>
        <taxon>Anguillidae</taxon>
        <taxon>Anguilla</taxon>
    </lineage>
</organism>
<accession>A0A0E9QFZ6</accession>
<sequence length="39" mass="4295">MSSVVHAKYVLPKDVESALCSFNLYACHSGYKCLVNVSM</sequence>
<proteinExistence type="predicted"/>
<protein>
    <submittedName>
        <fullName evidence="1">Uncharacterized protein</fullName>
    </submittedName>
</protein>
<reference evidence="1" key="1">
    <citation type="submission" date="2014-11" db="EMBL/GenBank/DDBJ databases">
        <authorList>
            <person name="Amaro Gonzalez C."/>
        </authorList>
    </citation>
    <scope>NUCLEOTIDE SEQUENCE</scope>
</reference>